<keyword evidence="14" id="KW-1015">Disulfide bond</keyword>
<evidence type="ECO:0000256" key="10">
    <source>
        <dbReference type="ARBA" id="ARBA00022777"/>
    </source>
</evidence>
<keyword evidence="12" id="KW-1133">Transmembrane helix</keyword>
<dbReference type="GO" id="GO:0004674">
    <property type="term" value="F:protein serine/threonine kinase activity"/>
    <property type="evidence" value="ECO:0007669"/>
    <property type="project" value="UniProtKB-KW"/>
</dbReference>
<dbReference type="GO" id="GO:0008061">
    <property type="term" value="F:chitin binding"/>
    <property type="evidence" value="ECO:0007669"/>
    <property type="project" value="UniProtKB-KW"/>
</dbReference>
<evidence type="ECO:0000256" key="20">
    <source>
        <dbReference type="SAM" id="SignalP"/>
    </source>
</evidence>
<dbReference type="PANTHER" id="PTHR33390">
    <property type="entry name" value="STRESS UP-REGULATED NOD 19 PROTEIN"/>
    <property type="match status" value="1"/>
</dbReference>
<evidence type="ECO:0000256" key="9">
    <source>
        <dbReference type="ARBA" id="ARBA00022741"/>
    </source>
</evidence>
<evidence type="ECO:0000256" key="16">
    <source>
        <dbReference type="ARBA" id="ARBA00023180"/>
    </source>
</evidence>
<dbReference type="InterPro" id="IPR017441">
    <property type="entry name" value="Protein_kinase_ATP_BS"/>
</dbReference>
<accession>A0AAV5DZ79</accession>
<keyword evidence="3" id="KW-1003">Cell membrane</keyword>
<proteinExistence type="predicted"/>
<dbReference type="EC" id="2.7.11.1" evidence="2"/>
<comment type="catalytic activity">
    <reaction evidence="17">
        <text>L-threonyl-[protein] + ATP = O-phospho-L-threonyl-[protein] + ADP + H(+)</text>
        <dbReference type="Rhea" id="RHEA:46608"/>
        <dbReference type="Rhea" id="RHEA-COMP:11060"/>
        <dbReference type="Rhea" id="RHEA-COMP:11605"/>
        <dbReference type="ChEBI" id="CHEBI:15378"/>
        <dbReference type="ChEBI" id="CHEBI:30013"/>
        <dbReference type="ChEBI" id="CHEBI:30616"/>
        <dbReference type="ChEBI" id="CHEBI:61977"/>
        <dbReference type="ChEBI" id="CHEBI:456216"/>
        <dbReference type="EC" id="2.7.11.1"/>
    </reaction>
</comment>
<evidence type="ECO:0000256" key="17">
    <source>
        <dbReference type="ARBA" id="ARBA00047899"/>
    </source>
</evidence>
<dbReference type="EMBL" id="BQKI01000072">
    <property type="protein sequence ID" value="GJN15596.1"/>
    <property type="molecule type" value="Genomic_DNA"/>
</dbReference>
<dbReference type="Pfam" id="PF07714">
    <property type="entry name" value="PK_Tyr_Ser-Thr"/>
    <property type="match status" value="1"/>
</dbReference>
<dbReference type="SUPFAM" id="SSF56112">
    <property type="entry name" value="Protein kinase-like (PK-like)"/>
    <property type="match status" value="1"/>
</dbReference>
<feature type="signal peptide" evidence="20">
    <location>
        <begin position="1"/>
        <end position="24"/>
    </location>
</feature>
<keyword evidence="5" id="KW-0147">Chitin-binding</keyword>
<dbReference type="CDD" id="cd14066">
    <property type="entry name" value="STKc_IRAK"/>
    <property type="match status" value="1"/>
</dbReference>
<keyword evidence="13" id="KW-0472">Membrane</keyword>
<dbReference type="PROSITE" id="PS00108">
    <property type="entry name" value="PROTEIN_KINASE_ST"/>
    <property type="match status" value="1"/>
</dbReference>
<comment type="subcellular location">
    <subcellularLocation>
        <location evidence="1">Cell membrane</location>
        <topology evidence="1">Single-pass membrane protein</topology>
    </subcellularLocation>
</comment>
<evidence type="ECO:0000256" key="18">
    <source>
        <dbReference type="ARBA" id="ARBA00048679"/>
    </source>
</evidence>
<dbReference type="GO" id="GO:0005886">
    <property type="term" value="C:plasma membrane"/>
    <property type="evidence" value="ECO:0007669"/>
    <property type="project" value="UniProtKB-SubCell"/>
</dbReference>
<keyword evidence="10" id="KW-0418">Kinase</keyword>
<dbReference type="FunFam" id="1.10.510.10:FF:000468">
    <property type="entry name" value="PTI1-like tyrosine-protein kinase 3"/>
    <property type="match status" value="1"/>
</dbReference>
<reference evidence="22" key="2">
    <citation type="submission" date="2021-12" db="EMBL/GenBank/DDBJ databases">
        <title>Resequencing data analysis of finger millet.</title>
        <authorList>
            <person name="Hatakeyama M."/>
            <person name="Aluri S."/>
            <person name="Balachadran M.T."/>
            <person name="Sivarajan S.R."/>
            <person name="Poveda L."/>
            <person name="Shimizu-Inatsugi R."/>
            <person name="Schlapbach R."/>
            <person name="Sreeman S.M."/>
            <person name="Shimizu K.K."/>
        </authorList>
    </citation>
    <scope>NUCLEOTIDE SEQUENCE</scope>
</reference>
<feature type="binding site" evidence="19">
    <location>
        <position position="322"/>
    </location>
    <ligand>
        <name>ATP</name>
        <dbReference type="ChEBI" id="CHEBI:30616"/>
    </ligand>
</feature>
<dbReference type="Gene3D" id="3.30.200.20">
    <property type="entry name" value="Phosphorylase Kinase, domain 1"/>
    <property type="match status" value="1"/>
</dbReference>
<reference evidence="22" key="1">
    <citation type="journal article" date="2018" name="DNA Res.">
        <title>Multiple hybrid de novo genome assembly of finger millet, an orphan allotetraploid crop.</title>
        <authorList>
            <person name="Hatakeyama M."/>
            <person name="Aluri S."/>
            <person name="Balachadran M.T."/>
            <person name="Sivarajan S.R."/>
            <person name="Patrignani A."/>
            <person name="Gruter S."/>
            <person name="Poveda L."/>
            <person name="Shimizu-Inatsugi R."/>
            <person name="Baeten J."/>
            <person name="Francoijs K.J."/>
            <person name="Nataraja K.N."/>
            <person name="Reddy Y.A.N."/>
            <person name="Phadnis S."/>
            <person name="Ravikumar R.L."/>
            <person name="Schlapbach R."/>
            <person name="Sreeman S.M."/>
            <person name="Shimizu K.K."/>
        </authorList>
    </citation>
    <scope>NUCLEOTIDE SEQUENCE</scope>
</reference>
<dbReference type="Proteomes" id="UP001054889">
    <property type="component" value="Unassembled WGS sequence"/>
</dbReference>
<evidence type="ECO:0000256" key="3">
    <source>
        <dbReference type="ARBA" id="ARBA00022475"/>
    </source>
</evidence>
<evidence type="ECO:0000256" key="8">
    <source>
        <dbReference type="ARBA" id="ARBA00022729"/>
    </source>
</evidence>
<dbReference type="InterPro" id="IPR011692">
    <property type="entry name" value="Stress_up-reg_Nod19"/>
</dbReference>
<keyword evidence="4" id="KW-0723">Serine/threonine-protein kinase</keyword>
<dbReference type="Pfam" id="PF23577">
    <property type="entry name" value="LysM_RLK"/>
    <property type="match status" value="1"/>
</dbReference>
<evidence type="ECO:0000256" key="11">
    <source>
        <dbReference type="ARBA" id="ARBA00022840"/>
    </source>
</evidence>
<evidence type="ECO:0000256" key="2">
    <source>
        <dbReference type="ARBA" id="ARBA00012513"/>
    </source>
</evidence>
<keyword evidence="8 20" id="KW-0732">Signal</keyword>
<evidence type="ECO:0000256" key="7">
    <source>
        <dbReference type="ARBA" id="ARBA00022692"/>
    </source>
</evidence>
<evidence type="ECO:0000256" key="5">
    <source>
        <dbReference type="ARBA" id="ARBA00022669"/>
    </source>
</evidence>
<keyword evidence="16" id="KW-0325">Glycoprotein</keyword>
<dbReference type="InterPro" id="IPR008271">
    <property type="entry name" value="Ser/Thr_kinase_AS"/>
</dbReference>
<sequence length="1860" mass="203135">MDSRRTPLLLLLAAAAAGDSCSLGFSCDLALASYPISQDQNVTYIASLFGIRDYRTLQQYNLDNNNLDFIAAGARINVYFPCSCLHFPNAPGSTYLAGLFPHNVSGGETYDSIAGSGYYNNLTTAEWLQATNTYPPTNIPDTGIVNVTVNCSCGDPNVSKDYGLFLTYPLTGRDTLAAVAANYSFSSPEQMDLLRKYNPGMENAVGKGLVYIPVKDLARDGGFQRTVSAGVGFPCLIIPKEATVLYNHQATTASMDKAPLSTSQADSAAAVPGITVDKSVEFSYEELFNATEGFSMSNKIGQGGFGAVYYAELRGEKAAIKKMDMQATNEFLAELKVLTHVHHLNLVRLIGFCTESSLFLVYEYIDNGNLSQHLRGTGHEPLSWAARVQIALDSARGLEYIHEHTVPVYIHRDIKSANILIDKNYRGKVADFGLAKLTEVGNTSLPTRGIVGTFGYMPPEYARYGDVSPKVDVYAFGVVLYELISAKEAIVRSTESTSDSKGLVYLFEEALSKPDPKEGLQKLIDPRLGEDYPMDSILKMTHLARACTQEDPKLRPTMRSVVVALMTLSSTMSAAAAAGVNKKMKTSMLLELLIVTLVASSSTTTTTTTEALNVRGPLLKTQTFLSPPFFLRPGSVANKWYYDVDFPRGHVALKSFNGEVVDESGAPVPLHETYLHHWLVSPYYAAITTDDDGPSPTSTIPIPNSGPCKDSLGQYFGLGSETRQTATWVPDPYGIEVGDPARAPAGGYEERWQINVHAIDTRGAPDKLACTECRCDSYNVTVDEAGGRIAAGYVGGLHCCYDSTRCRVDDAFLDSAEPPRKLFLRYTVSWIEWSHAAVVPVRIYIFDVTDTALFDGSPNPFCKVEYRVDECSSEDRARNNCVDMKVTKEMVIQGGDLIYAVAHLHRGGLGSSLHGQDGRLLCKSMPIYGTGQEAGNEADYVVGMSTCYPAPGTVKVSDGEVLTVVSNYSSERQHTGVMGHFYILVADPQQPTNDKPALSFNFPYSSCDRMKMGVYLVLLITFLSTHAPLQSEALNVKGHLLKSKTFLSPPFPLHPGSVSNKWLYDIDVPRGHLALKSFDAEVVDENGVPVPLHETYLHHWVVEPYHVAKNSAAADAQGLPKRILARNSGVCKHTLGQYYGLGSETRHTATWVPDPYGIEIGNPPEGYEEKWLLNVHAIDTRGVIDKQGCTECRCDLYNVTVDEYGRGIAKNYTGGLLCCSDQSQCKVKQGFNGGLRKLFLRYTMTWLDWSDAVVPVKIYIFDVTERALLEGKSEPACKVEYQVEECSSENRAKNDCVHVMMTKQVLPRGGDIVFGVAHQHSGGIGASLHGQDGRLLCSSMATYGKGQEAGNEAGYIVGMSTCYPKPGTVKVSDGEVLTIVSNYSSERQHTGVMGLFYILVAEHEQQQQPAANKPGLCFSFPLVYMSGDKMTLPRFLVLLLIIVTLSSSEVQASSRGQHDLKSQTFLSPPFFLRPGGVSNTWYHDIPFPRGHLALKSFNGEVVDEHGAPVPLHEAYLHHWVVAPYHASVDAAAAEAAGLPATVPGANAGVCADNLRQYYGLGSETRRTSTWVPDPYGIEVGDPASSPPPAAGMYEQRWLMNVHAIDTRAAGDDELACAECRCDMYNVTVDENGRRIEEGYVGGLRCCYDGTRCGVGEAGGGGEEERKRKLFFRYTVMWQDWSDAVVPVKIYIFDSTYRPPTQGQTESACKIEYQVEECSPEKRVKNECVHVMSAKQVLPRGGDVVFGIAHQHTGGIAASLHGQDGRLLCASTATYGTGKEAGNEAGYIVGMSSCYPAPGTVKVRDGELLTVVSNYSSERQHTGVMGLFYILVAEQEHEQQQRDKPKPAALCFSFPVSCELF</sequence>
<keyword evidence="9 19" id="KW-0547">Nucleotide-binding</keyword>
<evidence type="ECO:0000313" key="22">
    <source>
        <dbReference type="EMBL" id="GJN15596.1"/>
    </source>
</evidence>
<dbReference type="PROSITE" id="PS00107">
    <property type="entry name" value="PROTEIN_KINASE_ATP"/>
    <property type="match status" value="1"/>
</dbReference>
<dbReference type="InterPro" id="IPR001245">
    <property type="entry name" value="Ser-Thr/Tyr_kinase_cat_dom"/>
</dbReference>
<dbReference type="Gene3D" id="1.10.510.10">
    <property type="entry name" value="Transferase(Phosphotransferase) domain 1"/>
    <property type="match status" value="1"/>
</dbReference>
<comment type="catalytic activity">
    <reaction evidence="18">
        <text>L-seryl-[protein] + ATP = O-phospho-L-seryl-[protein] + ADP + H(+)</text>
        <dbReference type="Rhea" id="RHEA:17989"/>
        <dbReference type="Rhea" id="RHEA-COMP:9863"/>
        <dbReference type="Rhea" id="RHEA-COMP:11604"/>
        <dbReference type="ChEBI" id="CHEBI:15378"/>
        <dbReference type="ChEBI" id="CHEBI:29999"/>
        <dbReference type="ChEBI" id="CHEBI:30616"/>
        <dbReference type="ChEBI" id="CHEBI:83421"/>
        <dbReference type="ChEBI" id="CHEBI:456216"/>
        <dbReference type="EC" id="2.7.11.1"/>
    </reaction>
</comment>
<comment type="caution">
    <text evidence="22">The sequence shown here is derived from an EMBL/GenBank/DDBJ whole genome shotgun (WGS) entry which is preliminary data.</text>
</comment>
<keyword evidence="6" id="KW-0808">Transferase</keyword>
<dbReference type="InterPro" id="IPR011009">
    <property type="entry name" value="Kinase-like_dom_sf"/>
</dbReference>
<evidence type="ECO:0000256" key="4">
    <source>
        <dbReference type="ARBA" id="ARBA00022527"/>
    </source>
</evidence>
<gene>
    <name evidence="22" type="primary">gb02521</name>
    <name evidence="22" type="ORF">PR202_gb02521</name>
</gene>
<dbReference type="PANTHER" id="PTHR33390:SF1">
    <property type="entry name" value="STRESS UP-REGULATED NOD 19 PROTEIN"/>
    <property type="match status" value="1"/>
</dbReference>
<keyword evidence="11 19" id="KW-0067">ATP-binding</keyword>
<evidence type="ECO:0000256" key="6">
    <source>
        <dbReference type="ARBA" id="ARBA00022679"/>
    </source>
</evidence>
<evidence type="ECO:0000256" key="13">
    <source>
        <dbReference type="ARBA" id="ARBA00023136"/>
    </source>
</evidence>
<dbReference type="Pfam" id="PF07712">
    <property type="entry name" value="SURNod19"/>
    <property type="match status" value="3"/>
</dbReference>
<evidence type="ECO:0000256" key="19">
    <source>
        <dbReference type="PROSITE-ProRule" id="PRU10141"/>
    </source>
</evidence>
<protein>
    <recommendedName>
        <fullName evidence="2">non-specific serine/threonine protein kinase</fullName>
        <ecNumber evidence="2">2.7.11.1</ecNumber>
    </recommendedName>
</protein>
<dbReference type="PROSITE" id="PS50011">
    <property type="entry name" value="PROTEIN_KINASE_DOM"/>
    <property type="match status" value="1"/>
</dbReference>
<evidence type="ECO:0000313" key="23">
    <source>
        <dbReference type="Proteomes" id="UP001054889"/>
    </source>
</evidence>
<organism evidence="22 23">
    <name type="scientific">Eleusine coracana subsp. coracana</name>
    <dbReference type="NCBI Taxonomy" id="191504"/>
    <lineage>
        <taxon>Eukaryota</taxon>
        <taxon>Viridiplantae</taxon>
        <taxon>Streptophyta</taxon>
        <taxon>Embryophyta</taxon>
        <taxon>Tracheophyta</taxon>
        <taxon>Spermatophyta</taxon>
        <taxon>Magnoliopsida</taxon>
        <taxon>Liliopsida</taxon>
        <taxon>Poales</taxon>
        <taxon>Poaceae</taxon>
        <taxon>PACMAD clade</taxon>
        <taxon>Chloridoideae</taxon>
        <taxon>Cynodonteae</taxon>
        <taxon>Eleusininae</taxon>
        <taxon>Eleusine</taxon>
    </lineage>
</organism>
<feature type="domain" description="Protein kinase" evidence="21">
    <location>
        <begin position="294"/>
        <end position="568"/>
    </location>
</feature>
<evidence type="ECO:0000256" key="1">
    <source>
        <dbReference type="ARBA" id="ARBA00004162"/>
    </source>
</evidence>
<dbReference type="InterPro" id="IPR057097">
    <property type="entry name" value="LysM_RLK3/10"/>
</dbReference>
<evidence type="ECO:0000259" key="21">
    <source>
        <dbReference type="PROSITE" id="PS50011"/>
    </source>
</evidence>
<dbReference type="GO" id="GO:0005524">
    <property type="term" value="F:ATP binding"/>
    <property type="evidence" value="ECO:0007669"/>
    <property type="project" value="UniProtKB-UniRule"/>
</dbReference>
<keyword evidence="23" id="KW-1185">Reference proteome</keyword>
<dbReference type="FunFam" id="3.30.200.20:FF:000468">
    <property type="entry name" value="LysM receptor kinase 2"/>
    <property type="match status" value="1"/>
</dbReference>
<name>A0AAV5DZ79_ELECO</name>
<evidence type="ECO:0000256" key="14">
    <source>
        <dbReference type="ARBA" id="ARBA00023157"/>
    </source>
</evidence>
<dbReference type="InterPro" id="IPR000719">
    <property type="entry name" value="Prot_kinase_dom"/>
</dbReference>
<keyword evidence="15" id="KW-0675">Receptor</keyword>
<dbReference type="SMART" id="SM00220">
    <property type="entry name" value="S_TKc"/>
    <property type="match status" value="1"/>
</dbReference>
<evidence type="ECO:0000256" key="12">
    <source>
        <dbReference type="ARBA" id="ARBA00022989"/>
    </source>
</evidence>
<evidence type="ECO:0000256" key="15">
    <source>
        <dbReference type="ARBA" id="ARBA00023170"/>
    </source>
</evidence>
<keyword evidence="7" id="KW-0812">Transmembrane</keyword>
<feature type="chain" id="PRO_5043472934" description="non-specific serine/threonine protein kinase" evidence="20">
    <location>
        <begin position="25"/>
        <end position="1860"/>
    </location>
</feature>